<feature type="domain" description="Non-haem dioxygenase N-terminal" evidence="3">
    <location>
        <begin position="57"/>
        <end position="153"/>
    </location>
</feature>
<dbReference type="InterPro" id="IPR050295">
    <property type="entry name" value="Plant_2OG-oxidoreductases"/>
</dbReference>
<dbReference type="EMBL" id="AWUE01018069">
    <property type="protein sequence ID" value="OMO82795.1"/>
    <property type="molecule type" value="Genomic_DNA"/>
</dbReference>
<dbReference type="Proteomes" id="UP000187203">
    <property type="component" value="Unassembled WGS sequence"/>
</dbReference>
<keyword evidence="5" id="KW-1185">Reference proteome</keyword>
<dbReference type="Gene3D" id="2.60.120.330">
    <property type="entry name" value="B-lactam Antibiotic, Isopenicillin N Synthase, Chain"/>
    <property type="match status" value="2"/>
</dbReference>
<gene>
    <name evidence="4" type="ORF">COLO4_22811</name>
</gene>
<organism evidence="4 5">
    <name type="scientific">Corchorus olitorius</name>
    <dbReference type="NCBI Taxonomy" id="93759"/>
    <lineage>
        <taxon>Eukaryota</taxon>
        <taxon>Viridiplantae</taxon>
        <taxon>Streptophyta</taxon>
        <taxon>Embryophyta</taxon>
        <taxon>Tracheophyta</taxon>
        <taxon>Spermatophyta</taxon>
        <taxon>Magnoliopsida</taxon>
        <taxon>eudicotyledons</taxon>
        <taxon>Gunneridae</taxon>
        <taxon>Pentapetalae</taxon>
        <taxon>rosids</taxon>
        <taxon>malvids</taxon>
        <taxon>Malvales</taxon>
        <taxon>Malvaceae</taxon>
        <taxon>Grewioideae</taxon>
        <taxon>Apeibeae</taxon>
        <taxon>Corchorus</taxon>
    </lineage>
</organism>
<dbReference type="SUPFAM" id="SSF51197">
    <property type="entry name" value="Clavaminate synthase-like"/>
    <property type="match status" value="2"/>
</dbReference>
<reference evidence="5" key="1">
    <citation type="submission" date="2013-09" db="EMBL/GenBank/DDBJ databases">
        <title>Corchorus olitorius genome sequencing.</title>
        <authorList>
            <person name="Alam M."/>
            <person name="Haque M.S."/>
            <person name="Islam M.S."/>
            <person name="Emdad E.M."/>
            <person name="Islam M.M."/>
            <person name="Ahmed B."/>
            <person name="Halim A."/>
            <person name="Hossen Q.M.M."/>
            <person name="Hossain M.Z."/>
            <person name="Ahmed R."/>
            <person name="Khan M.M."/>
            <person name="Islam R."/>
            <person name="Rashid M.M."/>
            <person name="Khan S.A."/>
            <person name="Rahman M.S."/>
            <person name="Alam M."/>
            <person name="Yahiya A.S."/>
            <person name="Khan M.S."/>
            <person name="Azam M.S."/>
            <person name="Haque T."/>
            <person name="Lashkar M.Z.H."/>
            <person name="Akhand A.I."/>
            <person name="Morshed G."/>
            <person name="Roy S."/>
            <person name="Uddin K.S."/>
            <person name="Rabeya T."/>
            <person name="Hossain A.S."/>
            <person name="Chowdhury A."/>
            <person name="Snigdha A.R."/>
            <person name="Mortoza M.S."/>
            <person name="Matin S.A."/>
            <person name="Hoque S.M.E."/>
            <person name="Islam M.K."/>
            <person name="Roy D.K."/>
            <person name="Haider R."/>
            <person name="Moosa M.M."/>
            <person name="Elias S.M."/>
            <person name="Hasan A.M."/>
            <person name="Jahan S."/>
            <person name="Shafiuddin M."/>
            <person name="Mahmood N."/>
            <person name="Shommy N.S."/>
        </authorList>
    </citation>
    <scope>NUCLEOTIDE SEQUENCE [LARGE SCALE GENOMIC DNA]</scope>
    <source>
        <strain evidence="5">cv. O-4</strain>
    </source>
</reference>
<dbReference type="Pfam" id="PF14226">
    <property type="entry name" value="DIOX_N"/>
    <property type="match status" value="1"/>
</dbReference>
<accession>A0A1R3IJP2</accession>
<dbReference type="InterPro" id="IPR027443">
    <property type="entry name" value="IPNS-like_sf"/>
</dbReference>
<keyword evidence="1" id="KW-0479">Metal-binding</keyword>
<evidence type="ECO:0000259" key="3">
    <source>
        <dbReference type="Pfam" id="PF14226"/>
    </source>
</evidence>
<proteinExistence type="predicted"/>
<evidence type="ECO:0000313" key="4">
    <source>
        <dbReference type="EMBL" id="OMO82795.1"/>
    </source>
</evidence>
<dbReference type="InterPro" id="IPR026992">
    <property type="entry name" value="DIOX_N"/>
</dbReference>
<keyword evidence="2" id="KW-0408">Iron</keyword>
<dbReference type="OrthoDB" id="288590at2759"/>
<dbReference type="AlphaFoldDB" id="A0A1R3IJP2"/>
<evidence type="ECO:0000256" key="2">
    <source>
        <dbReference type="ARBA" id="ARBA00023004"/>
    </source>
</evidence>
<sequence length="233" mass="26864">MGSLGVEEISNSNSVISLQEFVKNKPITSIPKHYFRQDLEYHQTPPSNGDVLPITTPTIDMARLVSGEDNHHHLELDKLHSTCKDWGVFQLVNHGVKSSVVEKLKNELEEFYNLPMEERMKYKIKPGEHEGYGNIGREDGKRDWADSIEHKATANMVKERMTVAFFVNPKFEAEVGPSPSLINPKNPPLFKRVGMEQYVRDYFVRRPYGKTYLQHMRIENGEDNVNKTSYIEN</sequence>
<protein>
    <recommendedName>
        <fullName evidence="3">Non-haem dioxygenase N-terminal domain-containing protein</fullName>
    </recommendedName>
</protein>
<dbReference type="STRING" id="93759.A0A1R3IJP2"/>
<dbReference type="GO" id="GO:0046872">
    <property type="term" value="F:metal ion binding"/>
    <property type="evidence" value="ECO:0007669"/>
    <property type="project" value="UniProtKB-KW"/>
</dbReference>
<evidence type="ECO:0000256" key="1">
    <source>
        <dbReference type="ARBA" id="ARBA00022723"/>
    </source>
</evidence>
<comment type="caution">
    <text evidence="4">The sequence shown here is derived from an EMBL/GenBank/DDBJ whole genome shotgun (WGS) entry which is preliminary data.</text>
</comment>
<name>A0A1R3IJP2_9ROSI</name>
<evidence type="ECO:0000313" key="5">
    <source>
        <dbReference type="Proteomes" id="UP000187203"/>
    </source>
</evidence>
<dbReference type="PANTHER" id="PTHR47991">
    <property type="entry name" value="OXOGLUTARATE/IRON-DEPENDENT DIOXYGENASE"/>
    <property type="match status" value="1"/>
</dbReference>